<keyword evidence="4" id="KW-0969">Cilium</keyword>
<keyword evidence="3 6" id="KW-0175">Coiled coil</keyword>
<evidence type="ECO:0000256" key="5">
    <source>
        <dbReference type="ARBA" id="ARBA00023273"/>
    </source>
</evidence>
<dbReference type="Proteomes" id="UP001212841">
    <property type="component" value="Unassembled WGS sequence"/>
</dbReference>
<feature type="compositionally biased region" description="Low complexity" evidence="7">
    <location>
        <begin position="570"/>
        <end position="582"/>
    </location>
</feature>
<feature type="compositionally biased region" description="Basic and acidic residues" evidence="7">
    <location>
        <begin position="705"/>
        <end position="714"/>
    </location>
</feature>
<evidence type="ECO:0000256" key="3">
    <source>
        <dbReference type="ARBA" id="ARBA00023054"/>
    </source>
</evidence>
<accession>A0AAD5S2E0</accession>
<dbReference type="EMBL" id="JADGJD010002157">
    <property type="protein sequence ID" value="KAJ3034468.1"/>
    <property type="molecule type" value="Genomic_DNA"/>
</dbReference>
<evidence type="ECO:0000256" key="6">
    <source>
        <dbReference type="SAM" id="Coils"/>
    </source>
</evidence>
<feature type="domain" description="RPGRIP1 C-terminal" evidence="9">
    <location>
        <begin position="867"/>
        <end position="971"/>
    </location>
</feature>
<gene>
    <name evidence="10" type="primary">RPGRIP1L_2</name>
    <name evidence="10" type="ORF">HK097_004501</name>
</gene>
<evidence type="ECO:0000256" key="4">
    <source>
        <dbReference type="ARBA" id="ARBA00023069"/>
    </source>
</evidence>
<feature type="compositionally biased region" description="Gly residues" evidence="7">
    <location>
        <begin position="589"/>
        <end position="599"/>
    </location>
</feature>
<comment type="similarity">
    <text evidence="2">Belongs to the RPGRIP1 family.</text>
</comment>
<dbReference type="Pfam" id="PF11618">
    <property type="entry name" value="C2-C2_1"/>
    <property type="match status" value="1"/>
</dbReference>
<evidence type="ECO:0000256" key="7">
    <source>
        <dbReference type="SAM" id="MobiDB-lite"/>
    </source>
</evidence>
<feature type="non-terminal residue" evidence="10">
    <location>
        <position position="1"/>
    </location>
</feature>
<evidence type="ECO:0000256" key="1">
    <source>
        <dbReference type="ARBA" id="ARBA00004138"/>
    </source>
</evidence>
<dbReference type="InterPro" id="IPR021656">
    <property type="entry name" value="C2-C2_1"/>
</dbReference>
<feature type="compositionally biased region" description="Polar residues" evidence="7">
    <location>
        <begin position="508"/>
        <end position="517"/>
    </location>
</feature>
<sequence>FLGRTDDLEHDKRLLQDLRLQYAECVQELEKTQKLLQLQEKINRDYKLEVEDLHRKLVAMRNEYELRLEEDSRLLDLRGCKIASLEAQLKSLAYGTIKGDFTLCCASPTALTYLTPPPPSLLVPETPKSNPAEEVELAKGQNLITLTTTGAILNEIGLKVLHTQGLTSDTETGNITTFVYFDFYDFETVVGPVGVGVRPRWEYEARFKVFVDDFFLMYLQSQPMVVNLCRSDGVEYVRIAGCTVVFKDLMDPKATDGMRYYGELISTHDNKTVIGQIDYTLRVHLPMSQAVQAYKERTVALNLLTVGDRDEVKDRFRSRVQVNNLIIRIGRCRGLKGIRGKEMRVYVAFGIYGGRDVISDTVVGSPDPDFNFVHEVPLAVTTDLDRYLRTSEMHLLILDEADSPITDGDYCYGVARIPLAALALGDCVRGDFDVVDSRGKLGGKVGVDLKWEREYRLDVVPVVSQLDHTEVAGEIRGRGKVEEVGVKRVRKRGGVQRSTTIHRRTESELPTTSQPTTAHREPSTHSLTTASIPANNVQPTIPTTTVSQRRPSLVSAPSEGMHERDDETGSEWSGSGSRSGSGSIVGTETGVGRGSGRIGKLGSSRDGVVSREGAKMGLEQVRKSTSLVAGNEGLALGGGTERKGSTKNIPAPQSHQASSSNLSQPITKLPLHQDIQQPQLPVKHSSTTSLKHATSADIPPPARAPSHEFGKSPSERSFVSAQDNLSPPVSETVLSRTGSKESEASGGKMSRVGSKDSVASDRRVSRVGSKESVASDGKMSRVGSKEFVASDRNLSRVASKESVGSRRSVEHVGKEGGKLETLSRRGSEDSLAVSEDLGSEEQEEWSGMRVDDAGGRHVAPQEQPNEDNVTMFIDSLHLNYDDPEVGERLKEVLQLFVSFRFLEYAPEELETRFVKVEREKEDYDFGFKISFSFNPQTHTRDRFALHRLLTSQNPTDTIIPFALVSEPPEDRAEE</sequence>
<feature type="domain" description="RPGR-interacting protein 1 first C2" evidence="8">
    <location>
        <begin position="135"/>
        <end position="286"/>
    </location>
</feature>
<dbReference type="InterPro" id="IPR031139">
    <property type="entry name" value="RPGRIP1_fam"/>
</dbReference>
<dbReference type="PANTHER" id="PTHR14240:SF1">
    <property type="entry name" value="PROTEIN FANTOM-RELATED"/>
    <property type="match status" value="1"/>
</dbReference>
<dbReference type="GO" id="GO:0035869">
    <property type="term" value="C:ciliary transition zone"/>
    <property type="evidence" value="ECO:0007669"/>
    <property type="project" value="TreeGrafter"/>
</dbReference>
<feature type="compositionally biased region" description="Polar residues" evidence="7">
    <location>
        <begin position="524"/>
        <end position="550"/>
    </location>
</feature>
<keyword evidence="5" id="KW-0966">Cell projection</keyword>
<feature type="region of interest" description="Disordered" evidence="7">
    <location>
        <begin position="679"/>
        <end position="864"/>
    </location>
</feature>
<dbReference type="Gene3D" id="2.60.40.150">
    <property type="entry name" value="C2 domain"/>
    <property type="match status" value="3"/>
</dbReference>
<keyword evidence="11" id="KW-1185">Reference proteome</keyword>
<reference evidence="10" key="1">
    <citation type="submission" date="2020-05" db="EMBL/GenBank/DDBJ databases">
        <title>Phylogenomic resolution of chytrid fungi.</title>
        <authorList>
            <person name="Stajich J.E."/>
            <person name="Amses K."/>
            <person name="Simmons R."/>
            <person name="Seto K."/>
            <person name="Myers J."/>
            <person name="Bonds A."/>
            <person name="Quandt C.A."/>
            <person name="Barry K."/>
            <person name="Liu P."/>
            <person name="Grigoriev I."/>
            <person name="Longcore J.E."/>
            <person name="James T.Y."/>
        </authorList>
    </citation>
    <scope>NUCLEOTIDE SEQUENCE</scope>
    <source>
        <strain evidence="10">JEL0318</strain>
    </source>
</reference>
<feature type="compositionally biased region" description="Polar residues" evidence="7">
    <location>
        <begin position="646"/>
        <end position="663"/>
    </location>
</feature>
<dbReference type="SUPFAM" id="SSF49562">
    <property type="entry name" value="C2 domain (Calcium/lipid-binding domain, CaLB)"/>
    <property type="match status" value="2"/>
</dbReference>
<feature type="coiled-coil region" evidence="6">
    <location>
        <begin position="15"/>
        <end position="63"/>
    </location>
</feature>
<feature type="compositionally biased region" description="Polar residues" evidence="7">
    <location>
        <begin position="679"/>
        <end position="692"/>
    </location>
</feature>
<dbReference type="InterPro" id="IPR041091">
    <property type="entry name" value="RPGRIP1_C"/>
</dbReference>
<dbReference type="Pfam" id="PF18111">
    <property type="entry name" value="RPGR1_C"/>
    <property type="match status" value="1"/>
</dbReference>
<dbReference type="GO" id="GO:0005856">
    <property type="term" value="C:cytoskeleton"/>
    <property type="evidence" value="ECO:0007669"/>
    <property type="project" value="UniProtKB-ARBA"/>
</dbReference>
<evidence type="ECO:0000259" key="8">
    <source>
        <dbReference type="Pfam" id="PF11618"/>
    </source>
</evidence>
<proteinExistence type="inferred from homology"/>
<name>A0AAD5S2E0_9FUNG</name>
<comment type="subcellular location">
    <subcellularLocation>
        <location evidence="1">Cell projection</location>
        <location evidence="1">Cilium</location>
    </subcellularLocation>
</comment>
<evidence type="ECO:0000256" key="2">
    <source>
        <dbReference type="ARBA" id="ARBA00006042"/>
    </source>
</evidence>
<feature type="compositionally biased region" description="Basic and acidic residues" evidence="7">
    <location>
        <begin position="803"/>
        <end position="828"/>
    </location>
</feature>
<feature type="non-terminal residue" evidence="10">
    <location>
        <position position="974"/>
    </location>
</feature>
<comment type="caution">
    <text evidence="10">The sequence shown here is derived from an EMBL/GenBank/DDBJ whole genome shotgun (WGS) entry which is preliminary data.</text>
</comment>
<dbReference type="PANTHER" id="PTHR14240">
    <property type="entry name" value="RETINITIS PIGMENTOSA GTPASE REGULATOR-INTERACTING PROTEIN"/>
    <property type="match status" value="1"/>
</dbReference>
<evidence type="ECO:0000259" key="9">
    <source>
        <dbReference type="Pfam" id="PF18111"/>
    </source>
</evidence>
<feature type="region of interest" description="Disordered" evidence="7">
    <location>
        <begin position="490"/>
        <end position="663"/>
    </location>
</feature>
<dbReference type="GO" id="GO:1905515">
    <property type="term" value="P:non-motile cilium assembly"/>
    <property type="evidence" value="ECO:0007669"/>
    <property type="project" value="TreeGrafter"/>
</dbReference>
<feature type="compositionally biased region" description="Polar residues" evidence="7">
    <location>
        <begin position="715"/>
        <end position="737"/>
    </location>
</feature>
<organism evidence="10 11">
    <name type="scientific">Rhizophlyctis rosea</name>
    <dbReference type="NCBI Taxonomy" id="64517"/>
    <lineage>
        <taxon>Eukaryota</taxon>
        <taxon>Fungi</taxon>
        <taxon>Fungi incertae sedis</taxon>
        <taxon>Chytridiomycota</taxon>
        <taxon>Chytridiomycota incertae sedis</taxon>
        <taxon>Chytridiomycetes</taxon>
        <taxon>Rhizophlyctidales</taxon>
        <taxon>Rhizophlyctidaceae</taxon>
        <taxon>Rhizophlyctis</taxon>
    </lineage>
</organism>
<dbReference type="InterPro" id="IPR035892">
    <property type="entry name" value="C2_domain_sf"/>
</dbReference>
<evidence type="ECO:0000313" key="10">
    <source>
        <dbReference type="EMBL" id="KAJ3034468.1"/>
    </source>
</evidence>
<dbReference type="AlphaFoldDB" id="A0AAD5S2E0"/>
<protein>
    <submittedName>
        <fullName evidence="10">Protein fantom</fullName>
    </submittedName>
</protein>
<evidence type="ECO:0000313" key="11">
    <source>
        <dbReference type="Proteomes" id="UP001212841"/>
    </source>
</evidence>